<evidence type="ECO:0000259" key="4">
    <source>
        <dbReference type="PROSITE" id="PS50956"/>
    </source>
</evidence>
<keyword evidence="6" id="KW-1185">Reference proteome</keyword>
<dbReference type="GO" id="GO:0043200">
    <property type="term" value="P:response to amino acid"/>
    <property type="evidence" value="ECO:0007669"/>
    <property type="project" value="TreeGrafter"/>
</dbReference>
<dbReference type="Gene3D" id="1.10.10.10">
    <property type="entry name" value="Winged helix-like DNA-binding domain superfamily/Winged helix DNA-binding domain"/>
    <property type="match status" value="2"/>
</dbReference>
<comment type="caution">
    <text evidence="5">The sequence shown here is derived from an EMBL/GenBank/DDBJ whole genome shotgun (WGS) entry which is preliminary data.</text>
</comment>
<evidence type="ECO:0000256" key="3">
    <source>
        <dbReference type="ARBA" id="ARBA00023163"/>
    </source>
</evidence>
<evidence type="ECO:0000256" key="1">
    <source>
        <dbReference type="ARBA" id="ARBA00023015"/>
    </source>
</evidence>
<dbReference type="GO" id="GO:0043565">
    <property type="term" value="F:sequence-specific DNA binding"/>
    <property type="evidence" value="ECO:0007669"/>
    <property type="project" value="InterPro"/>
</dbReference>
<dbReference type="SUPFAM" id="SSF54909">
    <property type="entry name" value="Dimeric alpha+beta barrel"/>
    <property type="match status" value="1"/>
</dbReference>
<evidence type="ECO:0000313" key="5">
    <source>
        <dbReference type="EMBL" id="NYD28662.1"/>
    </source>
</evidence>
<evidence type="ECO:0000313" key="6">
    <source>
        <dbReference type="Proteomes" id="UP000582231"/>
    </source>
</evidence>
<dbReference type="InterPro" id="IPR011008">
    <property type="entry name" value="Dimeric_a/b-barrel"/>
</dbReference>
<dbReference type="Pfam" id="PF13404">
    <property type="entry name" value="HTH_AsnC-type"/>
    <property type="match status" value="2"/>
</dbReference>
<dbReference type="AlphaFoldDB" id="A0A852RPT7"/>
<dbReference type="PANTHER" id="PTHR30154:SF34">
    <property type="entry name" value="TRANSCRIPTIONAL REGULATOR AZLB"/>
    <property type="match status" value="1"/>
</dbReference>
<proteinExistence type="predicted"/>
<dbReference type="InterPro" id="IPR019888">
    <property type="entry name" value="Tscrpt_reg_AsnC-like"/>
</dbReference>
<organism evidence="5 6">
    <name type="scientific">Nocardioides kongjuensis</name>
    <dbReference type="NCBI Taxonomy" id="349522"/>
    <lineage>
        <taxon>Bacteria</taxon>
        <taxon>Bacillati</taxon>
        <taxon>Actinomycetota</taxon>
        <taxon>Actinomycetes</taxon>
        <taxon>Propionibacteriales</taxon>
        <taxon>Nocardioidaceae</taxon>
        <taxon>Nocardioides</taxon>
    </lineage>
</organism>
<accession>A0A852RPT7</accession>
<dbReference type="PRINTS" id="PR00033">
    <property type="entry name" value="HTHASNC"/>
</dbReference>
<dbReference type="EMBL" id="JACCBF010000001">
    <property type="protein sequence ID" value="NYD28662.1"/>
    <property type="molecule type" value="Genomic_DNA"/>
</dbReference>
<evidence type="ECO:0000256" key="2">
    <source>
        <dbReference type="ARBA" id="ARBA00023125"/>
    </source>
</evidence>
<dbReference type="InterPro" id="IPR036388">
    <property type="entry name" value="WH-like_DNA-bd_sf"/>
</dbReference>
<dbReference type="RefSeq" id="WP_179724763.1">
    <property type="nucleotide sequence ID" value="NZ_BAABEF010000001.1"/>
</dbReference>
<feature type="domain" description="HTH asnC-type" evidence="4">
    <location>
        <begin position="150"/>
        <end position="193"/>
    </location>
</feature>
<keyword evidence="2 5" id="KW-0238">DNA-binding</keyword>
<sequence>MDEIDTRIVALLAADGRISHRTVAERTGISRSAAGARVARLLAGAVVDVRGAVNPELLGHRELAHLSLRLTGPALPVARAVAERTDATLVSVVTGESPVVLELREPDRDRLAAAVAEVRALPGVAGVDVLTYDAVHRDVLGPVGPVTCDLDDLDLDLLGLLQVDGRASYVALADTVGLTPAAVRRRVQRLVASSAVRIGGLARYSTYAGQHVTGVAVRLAGSAPPVVADLLAMSEVRFLATTYGRADLLLTVADAHPRPVLEVLEEVRAHPGVREIGTWQHVEVVKESYDALTITRVTRVGRTP</sequence>
<dbReference type="InterPro" id="IPR036390">
    <property type="entry name" value="WH_DNA-bd_sf"/>
</dbReference>
<dbReference type="PANTHER" id="PTHR30154">
    <property type="entry name" value="LEUCINE-RESPONSIVE REGULATORY PROTEIN"/>
    <property type="match status" value="1"/>
</dbReference>
<dbReference type="PROSITE" id="PS50956">
    <property type="entry name" value="HTH_ASNC_2"/>
    <property type="match status" value="2"/>
</dbReference>
<dbReference type="SUPFAM" id="SSF46785">
    <property type="entry name" value="Winged helix' DNA-binding domain"/>
    <property type="match status" value="2"/>
</dbReference>
<reference evidence="5 6" key="1">
    <citation type="submission" date="2020-07" db="EMBL/GenBank/DDBJ databases">
        <title>Sequencing the genomes of 1000 actinobacteria strains.</title>
        <authorList>
            <person name="Klenk H.-P."/>
        </authorList>
    </citation>
    <scope>NUCLEOTIDE SEQUENCE [LARGE SCALE GENOMIC DNA]</scope>
    <source>
        <strain evidence="5 6">DSM 19082</strain>
    </source>
</reference>
<dbReference type="SMART" id="SM00344">
    <property type="entry name" value="HTH_ASNC"/>
    <property type="match status" value="2"/>
</dbReference>
<dbReference type="GO" id="GO:0005829">
    <property type="term" value="C:cytosol"/>
    <property type="evidence" value="ECO:0007669"/>
    <property type="project" value="TreeGrafter"/>
</dbReference>
<keyword evidence="3" id="KW-0804">Transcription</keyword>
<dbReference type="InterPro" id="IPR000485">
    <property type="entry name" value="AsnC-type_HTH_dom"/>
</dbReference>
<name>A0A852RPT7_9ACTN</name>
<protein>
    <submittedName>
        <fullName evidence="5">DNA-binding Lrp family transcriptional regulator</fullName>
    </submittedName>
</protein>
<gene>
    <name evidence="5" type="ORF">BJ958_000208</name>
</gene>
<keyword evidence="1" id="KW-0805">Transcription regulation</keyword>
<dbReference type="Proteomes" id="UP000582231">
    <property type="component" value="Unassembled WGS sequence"/>
</dbReference>
<feature type="domain" description="HTH asnC-type" evidence="4">
    <location>
        <begin position="1"/>
        <end position="61"/>
    </location>
</feature>